<evidence type="ECO:0000256" key="2">
    <source>
        <dbReference type="SAM" id="MobiDB-lite"/>
    </source>
</evidence>
<gene>
    <name evidence="3" type="ORF">QBC46DRAFT_173661</name>
</gene>
<evidence type="ECO:0000313" key="4">
    <source>
        <dbReference type="Proteomes" id="UP001303473"/>
    </source>
</evidence>
<evidence type="ECO:0008006" key="5">
    <source>
        <dbReference type="Google" id="ProtNLM"/>
    </source>
</evidence>
<proteinExistence type="predicted"/>
<reference evidence="4" key="1">
    <citation type="journal article" date="2023" name="Mol. Phylogenet. Evol.">
        <title>Genome-scale phylogeny and comparative genomics of the fungal order Sordariales.</title>
        <authorList>
            <person name="Hensen N."/>
            <person name="Bonometti L."/>
            <person name="Westerberg I."/>
            <person name="Brannstrom I.O."/>
            <person name="Guillou S."/>
            <person name="Cros-Aarteil S."/>
            <person name="Calhoun S."/>
            <person name="Haridas S."/>
            <person name="Kuo A."/>
            <person name="Mondo S."/>
            <person name="Pangilinan J."/>
            <person name="Riley R."/>
            <person name="LaButti K."/>
            <person name="Andreopoulos B."/>
            <person name="Lipzen A."/>
            <person name="Chen C."/>
            <person name="Yan M."/>
            <person name="Daum C."/>
            <person name="Ng V."/>
            <person name="Clum A."/>
            <person name="Steindorff A."/>
            <person name="Ohm R.A."/>
            <person name="Martin F."/>
            <person name="Silar P."/>
            <person name="Natvig D.O."/>
            <person name="Lalanne C."/>
            <person name="Gautier V."/>
            <person name="Ament-Velasquez S.L."/>
            <person name="Kruys A."/>
            <person name="Hutchinson M.I."/>
            <person name="Powell A.J."/>
            <person name="Barry K."/>
            <person name="Miller A.N."/>
            <person name="Grigoriev I.V."/>
            <person name="Debuchy R."/>
            <person name="Gladieux P."/>
            <person name="Hiltunen Thoren M."/>
            <person name="Johannesson H."/>
        </authorList>
    </citation>
    <scope>NUCLEOTIDE SEQUENCE [LARGE SCALE GENOMIC DNA]</scope>
    <source>
        <strain evidence="4">CBS 340.73</strain>
    </source>
</reference>
<protein>
    <recommendedName>
        <fullName evidence="5">Fe2OG dioxygenase domain-containing protein</fullName>
    </recommendedName>
</protein>
<dbReference type="PANTHER" id="PTHR41677:SF1">
    <property type="entry name" value="FE2OG DIOXYGENASE DOMAIN-CONTAINING PROTEIN"/>
    <property type="match status" value="1"/>
</dbReference>
<feature type="coiled-coil region" evidence="1">
    <location>
        <begin position="283"/>
        <end position="310"/>
    </location>
</feature>
<evidence type="ECO:0000313" key="3">
    <source>
        <dbReference type="EMBL" id="KAK3944358.1"/>
    </source>
</evidence>
<organism evidence="3 4">
    <name type="scientific">Diplogelasinospora grovesii</name>
    <dbReference type="NCBI Taxonomy" id="303347"/>
    <lineage>
        <taxon>Eukaryota</taxon>
        <taxon>Fungi</taxon>
        <taxon>Dikarya</taxon>
        <taxon>Ascomycota</taxon>
        <taxon>Pezizomycotina</taxon>
        <taxon>Sordariomycetes</taxon>
        <taxon>Sordariomycetidae</taxon>
        <taxon>Sordariales</taxon>
        <taxon>Diplogelasinosporaceae</taxon>
        <taxon>Diplogelasinospora</taxon>
    </lineage>
</organism>
<dbReference type="Proteomes" id="UP001303473">
    <property type="component" value="Unassembled WGS sequence"/>
</dbReference>
<sequence length="375" mass="42124">MAAADVLASTEGAETSRVPFKPSGLRSSRDGFDPNKHLDFSPPSRVYTMADLGLPDNTGVSPLAVSEPFPLFTQEAVMRMREEVLSKDVLSNCQYSSNLAQSQLRGYANKYAPFVYDAWKNPETLRIVSGVAGIDLTVQFDFEIGHINLSFKTEEQKERELELCNQGQGAVANVPGDDKPIVDWHTDSYPFVCVTMLSDCSSMKGGETALRMGSGEILKVRGPQMGCAVVLQGRYIEHQALRALGATERITMVTSFRPRSPRVRDDTVLTTVRPVSDLPELYYQFTKYRLEILEERIREQLRELSDAKAAGRTVPTRKLKDFFREQEHFLAHMNREMVDNNQVTMGAIDDSHLLKAAARKEKGEQRASKRLKRAR</sequence>
<feature type="compositionally biased region" description="Basic and acidic residues" evidence="2">
    <location>
        <begin position="27"/>
        <end position="37"/>
    </location>
</feature>
<feature type="region of interest" description="Disordered" evidence="2">
    <location>
        <begin position="1"/>
        <end position="37"/>
    </location>
</feature>
<dbReference type="AlphaFoldDB" id="A0AAN6S8W1"/>
<keyword evidence="1" id="KW-0175">Coiled coil</keyword>
<name>A0AAN6S8W1_9PEZI</name>
<accession>A0AAN6S8W1</accession>
<keyword evidence="4" id="KW-1185">Reference proteome</keyword>
<comment type="caution">
    <text evidence="3">The sequence shown here is derived from an EMBL/GenBank/DDBJ whole genome shotgun (WGS) entry which is preliminary data.</text>
</comment>
<evidence type="ECO:0000256" key="1">
    <source>
        <dbReference type="SAM" id="Coils"/>
    </source>
</evidence>
<dbReference type="EMBL" id="MU853760">
    <property type="protein sequence ID" value="KAK3944358.1"/>
    <property type="molecule type" value="Genomic_DNA"/>
</dbReference>
<dbReference type="PANTHER" id="PTHR41677">
    <property type="entry name" value="YALI0B19030P"/>
    <property type="match status" value="1"/>
</dbReference>